<proteinExistence type="inferred from homology"/>
<dbReference type="PANTHER" id="PTHR43320">
    <property type="entry name" value="SUGAR KINASE"/>
    <property type="match status" value="1"/>
</dbReference>
<feature type="domain" description="Carbohydrate kinase PfkB" evidence="4">
    <location>
        <begin position="275"/>
        <end position="334"/>
    </location>
</feature>
<dbReference type="InterPro" id="IPR011611">
    <property type="entry name" value="PfkB_dom"/>
</dbReference>
<dbReference type="Gene3D" id="3.40.1190.20">
    <property type="match status" value="1"/>
</dbReference>
<evidence type="ECO:0000313" key="5">
    <source>
        <dbReference type="EMBL" id="QDS89488.1"/>
    </source>
</evidence>
<name>A0A517M3N2_9BACT</name>
<dbReference type="CDD" id="cd01166">
    <property type="entry name" value="KdgK"/>
    <property type="match status" value="1"/>
</dbReference>
<dbReference type="AlphaFoldDB" id="A0A517M3N2"/>
<evidence type="ECO:0000256" key="1">
    <source>
        <dbReference type="ARBA" id="ARBA00010688"/>
    </source>
</evidence>
<evidence type="ECO:0000256" key="2">
    <source>
        <dbReference type="ARBA" id="ARBA00022679"/>
    </source>
</evidence>
<keyword evidence="3 5" id="KW-0418">Kinase</keyword>
<dbReference type="InterPro" id="IPR052700">
    <property type="entry name" value="Carb_kinase_PfkB-like"/>
</dbReference>
<protein>
    <submittedName>
        <fullName evidence="5">2-dehydro-3-deoxygluconokinase</fullName>
        <ecNumber evidence="5">2.7.1.45</ecNumber>
    </submittedName>
</protein>
<evidence type="ECO:0000313" key="6">
    <source>
        <dbReference type="Proteomes" id="UP000319557"/>
    </source>
</evidence>
<dbReference type="Proteomes" id="UP000319557">
    <property type="component" value="Chromosome"/>
</dbReference>
<dbReference type="SUPFAM" id="SSF53613">
    <property type="entry name" value="Ribokinase-like"/>
    <property type="match status" value="1"/>
</dbReference>
<feature type="domain" description="Carbohydrate kinase PfkB" evidence="4">
    <location>
        <begin position="1"/>
        <end position="216"/>
    </location>
</feature>
<dbReference type="OrthoDB" id="9813569at2"/>
<dbReference type="EC" id="2.7.1.45" evidence="5"/>
<accession>A0A517M3N2</accession>
<evidence type="ECO:0000259" key="4">
    <source>
        <dbReference type="Pfam" id="PF00294"/>
    </source>
</evidence>
<keyword evidence="2 5" id="KW-0808">Transferase</keyword>
<dbReference type="RefSeq" id="WP_145347230.1">
    <property type="nucleotide sequence ID" value="NZ_CP036261.1"/>
</dbReference>
<evidence type="ECO:0000256" key="3">
    <source>
        <dbReference type="ARBA" id="ARBA00022777"/>
    </source>
</evidence>
<organism evidence="5 6">
    <name type="scientific">Rosistilla ulvae</name>
    <dbReference type="NCBI Taxonomy" id="1930277"/>
    <lineage>
        <taxon>Bacteria</taxon>
        <taxon>Pseudomonadati</taxon>
        <taxon>Planctomycetota</taxon>
        <taxon>Planctomycetia</taxon>
        <taxon>Pirellulales</taxon>
        <taxon>Pirellulaceae</taxon>
        <taxon>Rosistilla</taxon>
    </lineage>
</organism>
<keyword evidence="6" id="KW-1185">Reference proteome</keyword>
<dbReference type="KEGG" id="ruv:EC9_36880"/>
<sequence>MSKVVTFGEIMGRLAPPGFLRLPQAMPGSLDVTFAGAEANVAASLSILGLDAHFVTALPNNPIADACVNSLRSIGIDTSSILRSDIGRLGLYFLETGANQRPSRVIYDRDGSTIGQTPADAYDWDKIFADAGWFHVTGITPAVSQVAAEATLHAAEAAKQRGLTVSCDLNFRGKLWRWDSSASPHELAGRTMRQLLPLVDVLIANEEDCGDVLQIRAAETDVASGKLSAERYPEVARRVVQEFPNLRYVATTLRESISASHNNWGAMLYDAAAESASFAPQSGGEYEPYSIRNIVDRVGGGDSFAAGLIFGLLNDDYPTPEAALQFAVAASCLAHSIIGDLNFSSREEIDALAKGSASGRVVR</sequence>
<reference evidence="5 6" key="1">
    <citation type="submission" date="2019-02" db="EMBL/GenBank/DDBJ databases">
        <title>Deep-cultivation of Planctomycetes and their phenomic and genomic characterization uncovers novel biology.</title>
        <authorList>
            <person name="Wiegand S."/>
            <person name="Jogler M."/>
            <person name="Boedeker C."/>
            <person name="Pinto D."/>
            <person name="Vollmers J."/>
            <person name="Rivas-Marin E."/>
            <person name="Kohn T."/>
            <person name="Peeters S.H."/>
            <person name="Heuer A."/>
            <person name="Rast P."/>
            <person name="Oberbeckmann S."/>
            <person name="Bunk B."/>
            <person name="Jeske O."/>
            <person name="Meyerdierks A."/>
            <person name="Storesund J.E."/>
            <person name="Kallscheuer N."/>
            <person name="Luecker S."/>
            <person name="Lage O.M."/>
            <person name="Pohl T."/>
            <person name="Merkel B.J."/>
            <person name="Hornburger P."/>
            <person name="Mueller R.-W."/>
            <person name="Bruemmer F."/>
            <person name="Labrenz M."/>
            <person name="Spormann A.M."/>
            <person name="Op den Camp H."/>
            <person name="Overmann J."/>
            <person name="Amann R."/>
            <person name="Jetten M.S.M."/>
            <person name="Mascher T."/>
            <person name="Medema M.H."/>
            <person name="Devos D.P."/>
            <person name="Kaster A.-K."/>
            <person name="Ovreas L."/>
            <person name="Rohde M."/>
            <person name="Galperin M.Y."/>
            <person name="Jogler C."/>
        </authorList>
    </citation>
    <scope>NUCLEOTIDE SEQUENCE [LARGE SCALE GENOMIC DNA]</scope>
    <source>
        <strain evidence="5 6">EC9</strain>
    </source>
</reference>
<dbReference type="InterPro" id="IPR029056">
    <property type="entry name" value="Ribokinase-like"/>
</dbReference>
<dbReference type="GO" id="GO:0008673">
    <property type="term" value="F:2-dehydro-3-deoxygluconokinase activity"/>
    <property type="evidence" value="ECO:0007669"/>
    <property type="project" value="UniProtKB-EC"/>
</dbReference>
<dbReference type="EMBL" id="CP036261">
    <property type="protein sequence ID" value="QDS89488.1"/>
    <property type="molecule type" value="Genomic_DNA"/>
</dbReference>
<gene>
    <name evidence="5" type="primary">kdgK_2</name>
    <name evidence="5" type="ORF">EC9_36880</name>
</gene>
<comment type="similarity">
    <text evidence="1">Belongs to the carbohydrate kinase PfkB family.</text>
</comment>
<dbReference type="Pfam" id="PF00294">
    <property type="entry name" value="PfkB"/>
    <property type="match status" value="2"/>
</dbReference>
<dbReference type="PANTHER" id="PTHR43320:SF2">
    <property type="entry name" value="2-DEHYDRO-3-DEOXYGLUCONOKINASE_2-DEHYDRO-3-DEOXYGALACTONOKINASE"/>
    <property type="match status" value="1"/>
</dbReference>